<accession>A0A6J4S2L0</accession>
<dbReference type="Pfam" id="PF01037">
    <property type="entry name" value="AsnC_trans_reg"/>
    <property type="match status" value="1"/>
</dbReference>
<dbReference type="GO" id="GO:0043565">
    <property type="term" value="F:sequence-specific DNA binding"/>
    <property type="evidence" value="ECO:0007669"/>
    <property type="project" value="InterPro"/>
</dbReference>
<dbReference type="GO" id="GO:0043200">
    <property type="term" value="P:response to amino acid"/>
    <property type="evidence" value="ECO:0007669"/>
    <property type="project" value="TreeGrafter"/>
</dbReference>
<dbReference type="SUPFAM" id="SSF54909">
    <property type="entry name" value="Dimeric alpha+beta barrel"/>
    <property type="match status" value="1"/>
</dbReference>
<dbReference type="Gene3D" id="3.30.70.920">
    <property type="match status" value="1"/>
</dbReference>
<dbReference type="PROSITE" id="PS00519">
    <property type="entry name" value="HTH_ASNC_1"/>
    <property type="match status" value="1"/>
</dbReference>
<reference evidence="5" key="1">
    <citation type="submission" date="2020-02" db="EMBL/GenBank/DDBJ databases">
        <authorList>
            <person name="Meier V. D."/>
        </authorList>
    </citation>
    <scope>NUCLEOTIDE SEQUENCE</scope>
    <source>
        <strain evidence="5">AVDCRST_MAG12</strain>
    </source>
</reference>
<dbReference type="EMBL" id="CADCVK010000260">
    <property type="protein sequence ID" value="CAA9483709.1"/>
    <property type="molecule type" value="Genomic_DNA"/>
</dbReference>
<name>A0A6J4S2L0_9ACTN</name>
<sequence length="176" mass="19561">MCLGGWEPQEKAYRGITVENERLLDNTGWQILRELQGNARLTFNELGRRVNLSAPAAAERVRRMEEAGIIIGYRAEVDPQKVGFSLGAFLTVEAPGTNHRRIASLARELPEVLECHHVTGSESFLMKVVLSGTDHLQELLYKLARWGSPRTSIVLSSPVLRRGVQRIQGSSVNDDG</sequence>
<evidence type="ECO:0000256" key="2">
    <source>
        <dbReference type="ARBA" id="ARBA00023125"/>
    </source>
</evidence>
<keyword evidence="3" id="KW-0804">Transcription</keyword>
<evidence type="ECO:0000259" key="4">
    <source>
        <dbReference type="PROSITE" id="PS50956"/>
    </source>
</evidence>
<evidence type="ECO:0000256" key="1">
    <source>
        <dbReference type="ARBA" id="ARBA00023015"/>
    </source>
</evidence>
<dbReference type="GO" id="GO:0005829">
    <property type="term" value="C:cytosol"/>
    <property type="evidence" value="ECO:0007669"/>
    <property type="project" value="TreeGrafter"/>
</dbReference>
<dbReference type="PROSITE" id="PS50956">
    <property type="entry name" value="HTH_ASNC_2"/>
    <property type="match status" value="1"/>
</dbReference>
<evidence type="ECO:0000313" key="5">
    <source>
        <dbReference type="EMBL" id="CAA9483709.1"/>
    </source>
</evidence>
<dbReference type="CDD" id="cd00090">
    <property type="entry name" value="HTH_ARSR"/>
    <property type="match status" value="1"/>
</dbReference>
<dbReference type="SMART" id="SM00344">
    <property type="entry name" value="HTH_ASNC"/>
    <property type="match status" value="1"/>
</dbReference>
<organism evidence="5">
    <name type="scientific">uncultured Rubrobacteraceae bacterium</name>
    <dbReference type="NCBI Taxonomy" id="349277"/>
    <lineage>
        <taxon>Bacteria</taxon>
        <taxon>Bacillati</taxon>
        <taxon>Actinomycetota</taxon>
        <taxon>Rubrobacteria</taxon>
        <taxon>Rubrobacterales</taxon>
        <taxon>Rubrobacteraceae</taxon>
        <taxon>environmental samples</taxon>
    </lineage>
</organism>
<dbReference type="InterPro" id="IPR019887">
    <property type="entry name" value="Tscrpt_reg_AsnC/Lrp_C"/>
</dbReference>
<dbReference type="SUPFAM" id="SSF46785">
    <property type="entry name" value="Winged helix' DNA-binding domain"/>
    <property type="match status" value="1"/>
</dbReference>
<evidence type="ECO:0000256" key="3">
    <source>
        <dbReference type="ARBA" id="ARBA00023163"/>
    </source>
</evidence>
<dbReference type="PANTHER" id="PTHR30154:SF53">
    <property type="entry name" value="HTH-TYPE TRANSCRIPTIONAL REGULATOR LRPC"/>
    <property type="match status" value="1"/>
</dbReference>
<dbReference type="PRINTS" id="PR00033">
    <property type="entry name" value="HTHASNC"/>
</dbReference>
<feature type="domain" description="HTH asnC-type" evidence="4">
    <location>
        <begin position="24"/>
        <end position="85"/>
    </location>
</feature>
<proteinExistence type="predicted"/>
<dbReference type="AlphaFoldDB" id="A0A6J4S2L0"/>
<protein>
    <submittedName>
        <fullName evidence="5">Transcriptional regulator, AsnC family</fullName>
    </submittedName>
</protein>
<dbReference type="InterPro" id="IPR000485">
    <property type="entry name" value="AsnC-type_HTH_dom"/>
</dbReference>
<dbReference type="InterPro" id="IPR011991">
    <property type="entry name" value="ArsR-like_HTH"/>
</dbReference>
<dbReference type="PANTHER" id="PTHR30154">
    <property type="entry name" value="LEUCINE-RESPONSIVE REGULATORY PROTEIN"/>
    <property type="match status" value="1"/>
</dbReference>
<dbReference type="InterPro" id="IPR019885">
    <property type="entry name" value="Tscrpt_reg_HTH_AsnC-type_CS"/>
</dbReference>
<dbReference type="Gene3D" id="1.10.10.10">
    <property type="entry name" value="Winged helix-like DNA-binding domain superfamily/Winged helix DNA-binding domain"/>
    <property type="match status" value="1"/>
</dbReference>
<keyword evidence="1" id="KW-0805">Transcription regulation</keyword>
<keyword evidence="2" id="KW-0238">DNA-binding</keyword>
<dbReference type="InterPro" id="IPR019888">
    <property type="entry name" value="Tscrpt_reg_AsnC-like"/>
</dbReference>
<dbReference type="InterPro" id="IPR011008">
    <property type="entry name" value="Dimeric_a/b-barrel"/>
</dbReference>
<gene>
    <name evidence="5" type="ORF">AVDCRST_MAG12-1664</name>
</gene>
<dbReference type="FunFam" id="1.10.10.10:FF:000186">
    <property type="entry name" value="AsnC family transcriptional regulator"/>
    <property type="match status" value="1"/>
</dbReference>
<dbReference type="InterPro" id="IPR036388">
    <property type="entry name" value="WH-like_DNA-bd_sf"/>
</dbReference>
<dbReference type="InterPro" id="IPR036390">
    <property type="entry name" value="WH_DNA-bd_sf"/>
</dbReference>
<dbReference type="Pfam" id="PF13412">
    <property type="entry name" value="HTH_24"/>
    <property type="match status" value="1"/>
</dbReference>